<keyword evidence="4" id="KW-1185">Reference proteome</keyword>
<dbReference type="InterPro" id="IPR001279">
    <property type="entry name" value="Metallo-B-lactamas"/>
</dbReference>
<organism evidence="3 4">
    <name type="scientific">Roseomonas elaeocarpi</name>
    <dbReference type="NCBI Taxonomy" id="907779"/>
    <lineage>
        <taxon>Bacteria</taxon>
        <taxon>Pseudomonadati</taxon>
        <taxon>Pseudomonadota</taxon>
        <taxon>Alphaproteobacteria</taxon>
        <taxon>Acetobacterales</taxon>
        <taxon>Roseomonadaceae</taxon>
        <taxon>Roseomonas</taxon>
    </lineage>
</organism>
<dbReference type="RefSeq" id="WP_377046270.1">
    <property type="nucleotide sequence ID" value="NZ_JBHLUN010000015.1"/>
</dbReference>
<dbReference type="Proteomes" id="UP001589865">
    <property type="component" value="Unassembled WGS sequence"/>
</dbReference>
<accession>A0ABV6JYY3</accession>
<evidence type="ECO:0000313" key="3">
    <source>
        <dbReference type="EMBL" id="MFC0410522.1"/>
    </source>
</evidence>
<sequence length="351" mass="37663">MTAQSSVAVGAAGQTPATATVPATGQATGAVLRKGRFLNPDGSRAGQHPRNVLRLFREGFGPPWPPVTAAVIRSEAPPAPLPGHVAVTFVGHSTFLLRFHNGPTLLTDPVWSDRCSPFRFAGPKRVRPPGLALDALPPLDAVLLSHNHYDHMDLATLRRLMPVRVVTGLGNGRYLARKGLPGAEELDWWQHTTLPDGTRLTYLPARHFSARTPFDAGRMLWGGFAVHTPGGGSLYFAGDTAYGSHLREIGDRVGPFDVGLLPIGAYDPRWFMEVVHTDPAEAVRMHRDLRVRTGVAMHFGTFKLTREAIDAPVLGLEAARAAAGIPPERFLVPEFGGTLMLPLGGASASAD</sequence>
<evidence type="ECO:0000259" key="2">
    <source>
        <dbReference type="Pfam" id="PF12706"/>
    </source>
</evidence>
<feature type="domain" description="Metallo-beta-lactamase" evidence="2">
    <location>
        <begin position="105"/>
        <end position="299"/>
    </location>
</feature>
<protein>
    <submittedName>
        <fullName evidence="3">MBL fold metallo-hydrolase</fullName>
    </submittedName>
</protein>
<reference evidence="3 4" key="1">
    <citation type="submission" date="2024-09" db="EMBL/GenBank/DDBJ databases">
        <authorList>
            <person name="Sun Q."/>
            <person name="Mori K."/>
        </authorList>
    </citation>
    <scope>NUCLEOTIDE SEQUENCE [LARGE SCALE GENOMIC DNA]</scope>
    <source>
        <strain evidence="3 4">TBRC 5777</strain>
    </source>
</reference>
<feature type="region of interest" description="Disordered" evidence="1">
    <location>
        <begin position="1"/>
        <end position="20"/>
    </location>
</feature>
<evidence type="ECO:0000313" key="4">
    <source>
        <dbReference type="Proteomes" id="UP001589865"/>
    </source>
</evidence>
<gene>
    <name evidence="3" type="ORF">ACFFGY_19900</name>
</gene>
<evidence type="ECO:0000256" key="1">
    <source>
        <dbReference type="SAM" id="MobiDB-lite"/>
    </source>
</evidence>
<dbReference type="Pfam" id="PF12706">
    <property type="entry name" value="Lactamase_B_2"/>
    <property type="match status" value="1"/>
</dbReference>
<dbReference type="Gene3D" id="3.60.15.10">
    <property type="entry name" value="Ribonuclease Z/Hydroxyacylglutathione hydrolase-like"/>
    <property type="match status" value="1"/>
</dbReference>
<dbReference type="PANTHER" id="PTHR15032">
    <property type="entry name" value="N-ACYL-PHOSPHATIDYLETHANOLAMINE-HYDROLYZING PHOSPHOLIPASE D"/>
    <property type="match status" value="1"/>
</dbReference>
<dbReference type="SUPFAM" id="SSF56281">
    <property type="entry name" value="Metallo-hydrolase/oxidoreductase"/>
    <property type="match status" value="1"/>
</dbReference>
<dbReference type="PANTHER" id="PTHR15032:SF4">
    <property type="entry name" value="N-ACYL-PHOSPHATIDYLETHANOLAMINE-HYDROLYZING PHOSPHOLIPASE D"/>
    <property type="match status" value="1"/>
</dbReference>
<dbReference type="EMBL" id="JBHLUN010000015">
    <property type="protein sequence ID" value="MFC0410522.1"/>
    <property type="molecule type" value="Genomic_DNA"/>
</dbReference>
<name>A0ABV6JYY3_9PROT</name>
<proteinExistence type="predicted"/>
<comment type="caution">
    <text evidence="3">The sequence shown here is derived from an EMBL/GenBank/DDBJ whole genome shotgun (WGS) entry which is preliminary data.</text>
</comment>
<dbReference type="InterPro" id="IPR036866">
    <property type="entry name" value="RibonucZ/Hydroxyglut_hydro"/>
</dbReference>